<protein>
    <submittedName>
        <fullName evidence="1">Uncharacterized protein</fullName>
    </submittedName>
</protein>
<proteinExistence type="predicted"/>
<evidence type="ECO:0000313" key="2">
    <source>
        <dbReference type="Proteomes" id="UP001163324"/>
    </source>
</evidence>
<keyword evidence="2" id="KW-1185">Reference proteome</keyword>
<sequence length="1033" mass="115168">MFSIPTAPAKQSVGETITVLSNRLSSATLLEDRRTSILGLRSFAKDYPASVSSGALRSFIGCLSKDGEDVDTVKIVLETLLMLFSPNEDSPEASDEIALWLADEFTQRQENITLLLDFLESADLYARLYSLQLLAAILSARAERTEECILTAPLGIPRLVTVLDDHREAVRNEAITLLTYLTPSSVDLQKLVAFENALERILTIIETDGGLSEGGRTVEDCFILLANLLRRNTSNQSLFRESGCVSRLAKLIIDVLRAQDAQLEIADWALAQRNRNVYAFLAVVRLFLMEGSSGTYQNQVACWKHGLAYNVLQLAFSPQAEVQIKAEALVTSGDMIRNNAQLQETFAQQMIPAPLGQSTEANSKANGHIKVYVIDGLLDLTLSSHDLGSFDMRLAACNCLKAYFSGHTEVKAHFLSRAIDGYQSGRDESSNVLTVLLDPPRDVLASDPYCLWFAAVIVFHLLYCNPTAKENASALTEGDSSDGEEVVTCIQTLAAHLIAGLRRDDDARISVGYLMILLGWLYEDIDAVNDFLNEGGNIQSLIQTVLNPVVVGGDIVQGLCALLLGVVYEFSTKDSPVPRATLHSILISRLDRDRYLDRLGKLRSHPLVRDFEVTPQKLDSSAPGLLPEVFFDPVFVDFIKDNFSRMSRVIDRAPELEISVVKNGVEKGISRDLVDSLRNQIEERNRALQEANDTAVSFEKQFSQEQAANRRLRESTAIEEAKAKEANNDRQRKHEVELRKLQTELAAKSAELERQATNFRSQLTGKDNEMNRQITQVKKTHEAELSNKNTVHQQELNRLRESVHAENAAKVSDVTRELSKLRQESNAKITEHAQELKKAREAAEAELKNKEAEFEQKISQMCKSSEAEAERVQRRTEAETADLRATISRLEVDLMKANKSKSQELQALREEHSKALAKEKSSTGDVDKKMKEAEKKLLELEKELESSHTSFDEIREKANKAEAAAKDATVARDSTQAELDDLLVVFGDLEDKVKKYKTRLRERGEPVSEDDEDEDEDEDGSDDDASDSQDDVD</sequence>
<organism evidence="1 2">
    <name type="scientific">Trichothecium roseum</name>
    <dbReference type="NCBI Taxonomy" id="47278"/>
    <lineage>
        <taxon>Eukaryota</taxon>
        <taxon>Fungi</taxon>
        <taxon>Dikarya</taxon>
        <taxon>Ascomycota</taxon>
        <taxon>Pezizomycotina</taxon>
        <taxon>Sordariomycetes</taxon>
        <taxon>Hypocreomycetidae</taxon>
        <taxon>Hypocreales</taxon>
        <taxon>Hypocreales incertae sedis</taxon>
        <taxon>Trichothecium</taxon>
    </lineage>
</organism>
<dbReference type="Proteomes" id="UP001163324">
    <property type="component" value="Chromosome 6"/>
</dbReference>
<comment type="caution">
    <text evidence="1">The sequence shown here is derived from an EMBL/GenBank/DDBJ whole genome shotgun (WGS) entry which is preliminary data.</text>
</comment>
<accession>A0ACC0UVQ9</accession>
<dbReference type="EMBL" id="CM047945">
    <property type="protein sequence ID" value="KAI9898169.1"/>
    <property type="molecule type" value="Genomic_DNA"/>
</dbReference>
<gene>
    <name evidence="1" type="ORF">N3K66_006529</name>
</gene>
<name>A0ACC0UVQ9_9HYPO</name>
<evidence type="ECO:0000313" key="1">
    <source>
        <dbReference type="EMBL" id="KAI9898169.1"/>
    </source>
</evidence>
<reference evidence="1" key="1">
    <citation type="submission" date="2022-10" db="EMBL/GenBank/DDBJ databases">
        <title>Complete Genome of Trichothecium roseum strain YXFP-22015, a Plant Pathogen Isolated from Citrus.</title>
        <authorList>
            <person name="Wang Y."/>
            <person name="Zhu L."/>
        </authorList>
    </citation>
    <scope>NUCLEOTIDE SEQUENCE</scope>
    <source>
        <strain evidence="1">YXFP-22015</strain>
    </source>
</reference>